<dbReference type="OrthoDB" id="4161727at2759"/>
<keyword evidence="3" id="KW-1185">Reference proteome</keyword>
<organism evidence="2 3">
    <name type="scientific">Hyaloscypha hepaticicola</name>
    <dbReference type="NCBI Taxonomy" id="2082293"/>
    <lineage>
        <taxon>Eukaryota</taxon>
        <taxon>Fungi</taxon>
        <taxon>Dikarya</taxon>
        <taxon>Ascomycota</taxon>
        <taxon>Pezizomycotina</taxon>
        <taxon>Leotiomycetes</taxon>
        <taxon>Helotiales</taxon>
        <taxon>Hyaloscyphaceae</taxon>
        <taxon>Hyaloscypha</taxon>
    </lineage>
</organism>
<name>A0A2J6Q097_9HELO</name>
<protein>
    <submittedName>
        <fullName evidence="2">Uncharacterized protein</fullName>
    </submittedName>
</protein>
<evidence type="ECO:0000313" key="3">
    <source>
        <dbReference type="Proteomes" id="UP000235672"/>
    </source>
</evidence>
<feature type="region of interest" description="Disordered" evidence="1">
    <location>
        <begin position="1"/>
        <end position="21"/>
    </location>
</feature>
<reference evidence="2 3" key="1">
    <citation type="submission" date="2016-05" db="EMBL/GenBank/DDBJ databases">
        <title>A degradative enzymes factory behind the ericoid mycorrhizal symbiosis.</title>
        <authorList>
            <consortium name="DOE Joint Genome Institute"/>
            <person name="Martino E."/>
            <person name="Morin E."/>
            <person name="Grelet G."/>
            <person name="Kuo A."/>
            <person name="Kohler A."/>
            <person name="Daghino S."/>
            <person name="Barry K."/>
            <person name="Choi C."/>
            <person name="Cichocki N."/>
            <person name="Clum A."/>
            <person name="Copeland A."/>
            <person name="Hainaut M."/>
            <person name="Haridas S."/>
            <person name="Labutti K."/>
            <person name="Lindquist E."/>
            <person name="Lipzen A."/>
            <person name="Khouja H.-R."/>
            <person name="Murat C."/>
            <person name="Ohm R."/>
            <person name="Olson A."/>
            <person name="Spatafora J."/>
            <person name="Veneault-Fourrey C."/>
            <person name="Henrissat B."/>
            <person name="Grigoriev I."/>
            <person name="Martin F."/>
            <person name="Perotto S."/>
        </authorList>
    </citation>
    <scope>NUCLEOTIDE SEQUENCE [LARGE SCALE GENOMIC DNA]</scope>
    <source>
        <strain evidence="2 3">UAMH 7357</strain>
    </source>
</reference>
<dbReference type="Proteomes" id="UP000235672">
    <property type="component" value="Unassembled WGS sequence"/>
</dbReference>
<evidence type="ECO:0000256" key="1">
    <source>
        <dbReference type="SAM" id="MobiDB-lite"/>
    </source>
</evidence>
<evidence type="ECO:0000313" key="2">
    <source>
        <dbReference type="EMBL" id="PMD19682.1"/>
    </source>
</evidence>
<sequence>MTSHMMEELSKRGKRETSCSEEDRWYKIYELLFPNDSRPSTGPYWQDLSQPPTPSQEKQILVHICENDLRRLLEQRLDTTLGDMLPDQQDRERMKNMVISELVACIKQLSVEPSETPNTFAGSHVLGHRQSGEYSTDSGYGSRCGNIECIGNCGACEQMVSPMSHQTRDHIQPMRSPIFDPAEQYFNPSLFEDAESNGNLQSTENMEELLDNHFPSSYGGDLYSNGYGF</sequence>
<dbReference type="AlphaFoldDB" id="A0A2J6Q097"/>
<accession>A0A2J6Q097</accession>
<dbReference type="EMBL" id="KZ613488">
    <property type="protein sequence ID" value="PMD19682.1"/>
    <property type="molecule type" value="Genomic_DNA"/>
</dbReference>
<proteinExistence type="predicted"/>
<gene>
    <name evidence="2" type="ORF">NA56DRAFT_197177</name>
</gene>
<dbReference type="STRING" id="1745343.A0A2J6Q097"/>